<name>A0A6A6H948_VIRVR</name>
<keyword evidence="5" id="KW-0539">Nucleus</keyword>
<dbReference type="InterPro" id="IPR036864">
    <property type="entry name" value="Zn2-C6_fun-type_DNA-bd_sf"/>
</dbReference>
<evidence type="ECO:0000313" key="8">
    <source>
        <dbReference type="EMBL" id="KAF2234023.1"/>
    </source>
</evidence>
<organism evidence="8 9">
    <name type="scientific">Viridothelium virens</name>
    <name type="common">Speckled blister lichen</name>
    <name type="synonym">Trypethelium virens</name>
    <dbReference type="NCBI Taxonomy" id="1048519"/>
    <lineage>
        <taxon>Eukaryota</taxon>
        <taxon>Fungi</taxon>
        <taxon>Dikarya</taxon>
        <taxon>Ascomycota</taxon>
        <taxon>Pezizomycotina</taxon>
        <taxon>Dothideomycetes</taxon>
        <taxon>Dothideomycetes incertae sedis</taxon>
        <taxon>Trypetheliales</taxon>
        <taxon>Trypetheliaceae</taxon>
        <taxon>Viridothelium</taxon>
    </lineage>
</organism>
<keyword evidence="6" id="KW-0175">Coiled coil</keyword>
<feature type="coiled-coil region" evidence="6">
    <location>
        <begin position="57"/>
        <end position="84"/>
    </location>
</feature>
<dbReference type="GO" id="GO:0000981">
    <property type="term" value="F:DNA-binding transcription factor activity, RNA polymerase II-specific"/>
    <property type="evidence" value="ECO:0007669"/>
    <property type="project" value="InterPro"/>
</dbReference>
<dbReference type="AlphaFoldDB" id="A0A6A6H948"/>
<dbReference type="SMART" id="SM00066">
    <property type="entry name" value="GAL4"/>
    <property type="match status" value="1"/>
</dbReference>
<evidence type="ECO:0000259" key="7">
    <source>
        <dbReference type="PROSITE" id="PS50048"/>
    </source>
</evidence>
<evidence type="ECO:0000256" key="3">
    <source>
        <dbReference type="ARBA" id="ARBA00023125"/>
    </source>
</evidence>
<evidence type="ECO:0000256" key="2">
    <source>
        <dbReference type="ARBA" id="ARBA00023015"/>
    </source>
</evidence>
<gene>
    <name evidence="8" type="ORF">EV356DRAFT_186576</name>
</gene>
<dbReference type="PROSITE" id="PS00463">
    <property type="entry name" value="ZN2_CY6_FUNGAL_1"/>
    <property type="match status" value="1"/>
</dbReference>
<dbReference type="EMBL" id="ML991802">
    <property type="protein sequence ID" value="KAF2234023.1"/>
    <property type="molecule type" value="Genomic_DNA"/>
</dbReference>
<dbReference type="SUPFAM" id="SSF57701">
    <property type="entry name" value="Zn2/Cys6 DNA-binding domain"/>
    <property type="match status" value="1"/>
</dbReference>
<dbReference type="PANTHER" id="PTHR31845">
    <property type="entry name" value="FINGER DOMAIN PROTEIN, PUTATIVE-RELATED"/>
    <property type="match status" value="1"/>
</dbReference>
<protein>
    <recommendedName>
        <fullName evidence="7">Zn(2)-C6 fungal-type domain-containing protein</fullName>
    </recommendedName>
</protein>
<keyword evidence="2" id="KW-0805">Transcription regulation</keyword>
<dbReference type="PANTHER" id="PTHR31845:SF39">
    <property type="entry name" value="TRANSCRIPTION FACTOR PBCR-RELATED"/>
    <property type="match status" value="1"/>
</dbReference>
<dbReference type="InterPro" id="IPR001138">
    <property type="entry name" value="Zn2Cys6_DnaBD"/>
</dbReference>
<keyword evidence="3" id="KW-0238">DNA-binding</keyword>
<dbReference type="Pfam" id="PF00172">
    <property type="entry name" value="Zn_clus"/>
    <property type="match status" value="1"/>
</dbReference>
<evidence type="ECO:0000256" key="5">
    <source>
        <dbReference type="ARBA" id="ARBA00023242"/>
    </source>
</evidence>
<dbReference type="GO" id="GO:0005634">
    <property type="term" value="C:nucleus"/>
    <property type="evidence" value="ECO:0007669"/>
    <property type="project" value="UniProtKB-SubCell"/>
</dbReference>
<feature type="domain" description="Zn(2)-C6 fungal-type" evidence="7">
    <location>
        <begin position="14"/>
        <end position="48"/>
    </location>
</feature>
<keyword evidence="4" id="KW-0804">Transcription</keyword>
<dbReference type="PROSITE" id="PS50048">
    <property type="entry name" value="ZN2_CY6_FUNGAL_2"/>
    <property type="match status" value="1"/>
</dbReference>
<sequence>MLGPTKKRLIGKHACEPCRRSKIRCLTDTLDEHKKCQRCYASGLECSWKPIPKTRTRQRTSARVAELERQVRAMSANLHSTDADHDPIHATSSCSLERHDHGIKTVHNETIDTGDYPTSKLTNARKEELLSIFTTALLPQCPAIGVPSGVTLADMETTQPFTVTAMIIAACIFAEPELFKTLYQANIRLLANEVVILGNKSLDLVQAFLISAMWTDPPDDLSRMNIFQWTHIASTMANELDLSGRLSRHAHNQNLSQLDPTNLAEQGMELIRVILGVYLTCSRVSISCHRQNMAVLYPWMPPLLDSFARRAAGDYDRRLATWMQLQLIAEDIESMKRGIQTQPLGGDNLKHDIAMFHERLRDWERSVSQTTFNYTMKMDLWLYRSKLHGFSIYFDEETQHLELSSLATSGGASSPTRHVSLNPTSIRGLLSYVEDCHSILDVFLGIDYESIRCMSTLALLRVAYAFKAMSIMEKRASDPRDNISRIIDQDTVRWPYYAKNISQIMEGASQDGLYPGPTLVLRIRNRTVNGVRLRGIANKVASDAPSNSEVSIDPHAETQSYFLFDTFVPGWMDLDFPSNLAFDEHWGSEVLAESSHDTSNI</sequence>
<evidence type="ECO:0000256" key="6">
    <source>
        <dbReference type="SAM" id="Coils"/>
    </source>
</evidence>
<accession>A0A6A6H948</accession>
<evidence type="ECO:0000256" key="4">
    <source>
        <dbReference type="ARBA" id="ARBA00023163"/>
    </source>
</evidence>
<dbReference type="InterPro" id="IPR051089">
    <property type="entry name" value="prtT"/>
</dbReference>
<dbReference type="CDD" id="cd00067">
    <property type="entry name" value="GAL4"/>
    <property type="match status" value="1"/>
</dbReference>
<dbReference type="OrthoDB" id="3365636at2759"/>
<proteinExistence type="predicted"/>
<evidence type="ECO:0000313" key="9">
    <source>
        <dbReference type="Proteomes" id="UP000800092"/>
    </source>
</evidence>
<comment type="subcellular location">
    <subcellularLocation>
        <location evidence="1">Nucleus</location>
    </subcellularLocation>
</comment>
<evidence type="ECO:0000256" key="1">
    <source>
        <dbReference type="ARBA" id="ARBA00004123"/>
    </source>
</evidence>
<dbReference type="GO" id="GO:0008270">
    <property type="term" value="F:zinc ion binding"/>
    <property type="evidence" value="ECO:0007669"/>
    <property type="project" value="InterPro"/>
</dbReference>
<keyword evidence="9" id="KW-1185">Reference proteome</keyword>
<dbReference type="GO" id="GO:0000976">
    <property type="term" value="F:transcription cis-regulatory region binding"/>
    <property type="evidence" value="ECO:0007669"/>
    <property type="project" value="TreeGrafter"/>
</dbReference>
<reference evidence="8" key="1">
    <citation type="journal article" date="2020" name="Stud. Mycol.">
        <title>101 Dothideomycetes genomes: a test case for predicting lifestyles and emergence of pathogens.</title>
        <authorList>
            <person name="Haridas S."/>
            <person name="Albert R."/>
            <person name="Binder M."/>
            <person name="Bloem J."/>
            <person name="Labutti K."/>
            <person name="Salamov A."/>
            <person name="Andreopoulos B."/>
            <person name="Baker S."/>
            <person name="Barry K."/>
            <person name="Bills G."/>
            <person name="Bluhm B."/>
            <person name="Cannon C."/>
            <person name="Castanera R."/>
            <person name="Culley D."/>
            <person name="Daum C."/>
            <person name="Ezra D."/>
            <person name="Gonzalez J."/>
            <person name="Henrissat B."/>
            <person name="Kuo A."/>
            <person name="Liang C."/>
            <person name="Lipzen A."/>
            <person name="Lutzoni F."/>
            <person name="Magnuson J."/>
            <person name="Mondo S."/>
            <person name="Nolan M."/>
            <person name="Ohm R."/>
            <person name="Pangilinan J."/>
            <person name="Park H.-J."/>
            <person name="Ramirez L."/>
            <person name="Alfaro M."/>
            <person name="Sun H."/>
            <person name="Tritt A."/>
            <person name="Yoshinaga Y."/>
            <person name="Zwiers L.-H."/>
            <person name="Turgeon B."/>
            <person name="Goodwin S."/>
            <person name="Spatafora J."/>
            <person name="Crous P."/>
            <person name="Grigoriev I."/>
        </authorList>
    </citation>
    <scope>NUCLEOTIDE SEQUENCE</scope>
    <source>
        <strain evidence="8">Tuck. ex Michener</strain>
    </source>
</reference>
<dbReference type="Proteomes" id="UP000800092">
    <property type="component" value="Unassembled WGS sequence"/>
</dbReference>
<dbReference type="Gene3D" id="4.10.240.10">
    <property type="entry name" value="Zn(2)-C6 fungal-type DNA-binding domain"/>
    <property type="match status" value="1"/>
</dbReference>